<accession>A0A3N9UJC4</accession>
<organism evidence="1 2">
    <name type="scientific">Lysinibacillus composti</name>
    <dbReference type="NCBI Taxonomy" id="720633"/>
    <lineage>
        <taxon>Bacteria</taxon>
        <taxon>Bacillati</taxon>
        <taxon>Bacillota</taxon>
        <taxon>Bacilli</taxon>
        <taxon>Bacillales</taxon>
        <taxon>Bacillaceae</taxon>
        <taxon>Lysinibacillus</taxon>
    </lineage>
</organism>
<sequence length="48" mass="5847">MLFECPEAEWTIEMETIDAAYYYRPVDYAKVRDERQIELHPLQIILRS</sequence>
<protein>
    <submittedName>
        <fullName evidence="1">Uncharacterized protein</fullName>
    </submittedName>
</protein>
<dbReference type="AlphaFoldDB" id="A0A3N9UJC4"/>
<keyword evidence="2" id="KW-1185">Reference proteome</keyword>
<comment type="caution">
    <text evidence="1">The sequence shown here is derived from an EMBL/GenBank/DDBJ whole genome shotgun (WGS) entry which is preliminary data.</text>
</comment>
<proteinExistence type="predicted"/>
<reference evidence="1 2" key="1">
    <citation type="journal article" date="2013" name="J. Microbiol.">
        <title>Lysinibacillus chungkukjangi sp. nov., isolated from Chungkukjang, Korean fermented soybean food.</title>
        <authorList>
            <person name="Kim S.J."/>
            <person name="Jang Y.H."/>
            <person name="Hamada M."/>
            <person name="Ahn J.H."/>
            <person name="Weon H.Y."/>
            <person name="Suzuki K."/>
            <person name="Whang K.S."/>
            <person name="Kwon S.W."/>
        </authorList>
    </citation>
    <scope>NUCLEOTIDE SEQUENCE [LARGE SCALE GENOMIC DNA]</scope>
    <source>
        <strain evidence="1 2">MCCC 1A12701</strain>
    </source>
</reference>
<dbReference type="RefSeq" id="WP_124761536.1">
    <property type="nucleotide sequence ID" value="NZ_JAFBDY010000001.1"/>
</dbReference>
<dbReference type="EMBL" id="RRCT01000001">
    <property type="protein sequence ID" value="RQW76067.1"/>
    <property type="molecule type" value="Genomic_DNA"/>
</dbReference>
<evidence type="ECO:0000313" key="1">
    <source>
        <dbReference type="EMBL" id="RQW76067.1"/>
    </source>
</evidence>
<gene>
    <name evidence="1" type="ORF">EBB45_00495</name>
</gene>
<dbReference type="Proteomes" id="UP000274033">
    <property type="component" value="Unassembled WGS sequence"/>
</dbReference>
<name>A0A3N9UJC4_9BACI</name>
<evidence type="ECO:0000313" key="2">
    <source>
        <dbReference type="Proteomes" id="UP000274033"/>
    </source>
</evidence>